<keyword evidence="3" id="KW-1185">Reference proteome</keyword>
<evidence type="ECO:0000313" key="3">
    <source>
        <dbReference type="Proteomes" id="UP001222027"/>
    </source>
</evidence>
<evidence type="ECO:0000256" key="1">
    <source>
        <dbReference type="SAM" id="MobiDB-lite"/>
    </source>
</evidence>
<dbReference type="EMBL" id="JAQQAF010000002">
    <property type="protein sequence ID" value="KAJ8504543.1"/>
    <property type="molecule type" value="Genomic_DNA"/>
</dbReference>
<name>A0AAV8RGL3_ENSVE</name>
<evidence type="ECO:0000313" key="2">
    <source>
        <dbReference type="EMBL" id="KAJ8504543.1"/>
    </source>
</evidence>
<organism evidence="2 3">
    <name type="scientific">Ensete ventricosum</name>
    <name type="common">Abyssinian banana</name>
    <name type="synonym">Musa ensete</name>
    <dbReference type="NCBI Taxonomy" id="4639"/>
    <lineage>
        <taxon>Eukaryota</taxon>
        <taxon>Viridiplantae</taxon>
        <taxon>Streptophyta</taxon>
        <taxon>Embryophyta</taxon>
        <taxon>Tracheophyta</taxon>
        <taxon>Spermatophyta</taxon>
        <taxon>Magnoliopsida</taxon>
        <taxon>Liliopsida</taxon>
        <taxon>Zingiberales</taxon>
        <taxon>Musaceae</taxon>
        <taxon>Ensete</taxon>
    </lineage>
</organism>
<protein>
    <submittedName>
        <fullName evidence="2">Uncharacterized protein</fullName>
    </submittedName>
</protein>
<comment type="caution">
    <text evidence="2">The sequence shown here is derived from an EMBL/GenBank/DDBJ whole genome shotgun (WGS) entry which is preliminary data.</text>
</comment>
<feature type="region of interest" description="Disordered" evidence="1">
    <location>
        <begin position="53"/>
        <end position="84"/>
    </location>
</feature>
<accession>A0AAV8RGL3</accession>
<sequence>MTVGLTNRGRALRLPLHLIRWDVLTANALLIVVVPRLRSSILPCRKPSVHISTMKGGEREESLAFPPSPSVAAPKARGGEGRLSPLLPRRRFAAVSGDFFSIPSGKKGLR</sequence>
<gene>
    <name evidence="2" type="ORF">OPV22_005429</name>
</gene>
<reference evidence="2 3" key="1">
    <citation type="submission" date="2022-12" db="EMBL/GenBank/DDBJ databases">
        <title>Chromosome-scale assembly of the Ensete ventricosum genome.</title>
        <authorList>
            <person name="Dussert Y."/>
            <person name="Stocks J."/>
            <person name="Wendawek A."/>
            <person name="Woldeyes F."/>
            <person name="Nichols R.A."/>
            <person name="Borrell J.S."/>
        </authorList>
    </citation>
    <scope>NUCLEOTIDE SEQUENCE [LARGE SCALE GENOMIC DNA]</scope>
    <source>
        <strain evidence="3">cv. Maze</strain>
        <tissue evidence="2">Seeds</tissue>
    </source>
</reference>
<dbReference type="AlphaFoldDB" id="A0AAV8RGL3"/>
<proteinExistence type="predicted"/>
<dbReference type="Proteomes" id="UP001222027">
    <property type="component" value="Unassembled WGS sequence"/>
</dbReference>